<evidence type="ECO:0008006" key="4">
    <source>
        <dbReference type="Google" id="ProtNLM"/>
    </source>
</evidence>
<dbReference type="AlphaFoldDB" id="A0A3P4B2F5"/>
<evidence type="ECO:0000313" key="3">
    <source>
        <dbReference type="Proteomes" id="UP000277294"/>
    </source>
</evidence>
<keyword evidence="3" id="KW-1185">Reference proteome</keyword>
<accession>A0A3P4B2F5</accession>
<name>A0A3P4B2F5_9BURK</name>
<dbReference type="OrthoDB" id="7238323at2"/>
<feature type="transmembrane region" description="Helical" evidence="1">
    <location>
        <begin position="233"/>
        <end position="252"/>
    </location>
</feature>
<keyword evidence="1" id="KW-0812">Transmembrane</keyword>
<keyword evidence="1" id="KW-1133">Transmembrane helix</keyword>
<sequence length="423" mass="46330">MPGEVRKRGSAWSLRSGLVLAHRWMGLALAGFLVVLGVSGSVLAFEDELEAWLNPDLFVVAAPPGGVPLDPLLLRERMTAALPGACSDLLPLRAEPGRSVRMRVRPCAQAGPGQPAALGYDEVFFDPYTGELLGVRLWGASLWDPRTAVSFVYRLHSLLAAPPWWGRLALGIVALAWTLDCFVGLALTLPRGAAADRRAGAARNWWQRWAVAWRIKAGASATRLTLDLHRAGGLWLWALLLVFAWSSVMFTLRDQVYYPVMTRLLTFNEPLRGPLPPSPPPVTLGWREALEAGRQAARELARRNGWQTAEEVFLVRLAARGVYGYWLHTDLDVRDGDGATGIIIDGQSGQVRGLVLPRDPGAAGNAFNQWMYGLHMAQVFGLPYRLLVAALGIAVAVLSVTGVFIWRKKRHARQVGAARRGLH</sequence>
<dbReference type="Pfam" id="PF03929">
    <property type="entry name" value="PepSY_TM"/>
    <property type="match status" value="1"/>
</dbReference>
<reference evidence="2 3" key="1">
    <citation type="submission" date="2018-10" db="EMBL/GenBank/DDBJ databases">
        <authorList>
            <person name="Criscuolo A."/>
        </authorList>
    </citation>
    <scope>NUCLEOTIDE SEQUENCE [LARGE SCALE GENOMIC DNA]</scope>
    <source>
        <strain evidence="2">DnA1</strain>
    </source>
</reference>
<evidence type="ECO:0000256" key="1">
    <source>
        <dbReference type="SAM" id="Phobius"/>
    </source>
</evidence>
<protein>
    <recommendedName>
        <fullName evidence="4">PepSY-associated TM helix</fullName>
    </recommendedName>
</protein>
<dbReference type="PANTHER" id="PTHR34219">
    <property type="entry name" value="IRON-REGULATED INNER MEMBRANE PROTEIN-RELATED"/>
    <property type="match status" value="1"/>
</dbReference>
<feature type="transmembrane region" description="Helical" evidence="1">
    <location>
        <begin position="384"/>
        <end position="406"/>
    </location>
</feature>
<evidence type="ECO:0000313" key="2">
    <source>
        <dbReference type="EMBL" id="VCU70071.1"/>
    </source>
</evidence>
<organism evidence="2 3">
    <name type="scientific">Pigmentiphaga humi</name>
    <dbReference type="NCBI Taxonomy" id="2478468"/>
    <lineage>
        <taxon>Bacteria</taxon>
        <taxon>Pseudomonadati</taxon>
        <taxon>Pseudomonadota</taxon>
        <taxon>Betaproteobacteria</taxon>
        <taxon>Burkholderiales</taxon>
        <taxon>Alcaligenaceae</taxon>
        <taxon>Pigmentiphaga</taxon>
    </lineage>
</organism>
<feature type="transmembrane region" description="Helical" evidence="1">
    <location>
        <begin position="164"/>
        <end position="189"/>
    </location>
</feature>
<keyword evidence="1" id="KW-0472">Membrane</keyword>
<dbReference type="Proteomes" id="UP000277294">
    <property type="component" value="Unassembled WGS sequence"/>
</dbReference>
<dbReference type="PANTHER" id="PTHR34219:SF5">
    <property type="entry name" value="BLR4505 PROTEIN"/>
    <property type="match status" value="1"/>
</dbReference>
<gene>
    <name evidence="2" type="ORF">PIGHUM_02138</name>
</gene>
<proteinExistence type="predicted"/>
<dbReference type="InterPro" id="IPR005625">
    <property type="entry name" value="PepSY-ass_TM"/>
</dbReference>
<dbReference type="EMBL" id="UWPJ01000017">
    <property type="protein sequence ID" value="VCU70071.1"/>
    <property type="molecule type" value="Genomic_DNA"/>
</dbReference>